<dbReference type="InterPro" id="IPR040381">
    <property type="entry name" value="At4g14450-like"/>
</dbReference>
<keyword evidence="3" id="KW-1185">Reference proteome</keyword>
<dbReference type="AlphaFoldDB" id="A0AAQ3KE86"/>
<accession>A0AAQ3KE86</accession>
<sequence length="131" mass="13943">MEMKVPRPGASNSGNEGKNKPPSRLQRRAPATLQLDANMQQPDNGAAPIPFLSPLVVSPAPLWEAADDYSASKRPELNKGGDVDAQKAPMTTSPSFPPAGWRHPALSMAAVEPASLGPLFEFQCSLMHNGQ</sequence>
<protein>
    <submittedName>
        <fullName evidence="2">Uncharacterized protein</fullName>
    </submittedName>
</protein>
<evidence type="ECO:0000313" key="3">
    <source>
        <dbReference type="Proteomes" id="UP001327560"/>
    </source>
</evidence>
<reference evidence="2 3" key="1">
    <citation type="submission" date="2023-10" db="EMBL/GenBank/DDBJ databases">
        <title>Chromosome-scale genome assembly provides insights into flower coloration mechanisms of Canna indica.</title>
        <authorList>
            <person name="Li C."/>
        </authorList>
    </citation>
    <scope>NUCLEOTIDE SEQUENCE [LARGE SCALE GENOMIC DNA]</scope>
    <source>
        <tissue evidence="2">Flower</tissue>
    </source>
</reference>
<proteinExistence type="predicted"/>
<dbReference type="PANTHER" id="PTHR33912:SF5">
    <property type="entry name" value="F22G5.17"/>
    <property type="match status" value="1"/>
</dbReference>
<feature type="compositionally biased region" description="Basic and acidic residues" evidence="1">
    <location>
        <begin position="71"/>
        <end position="85"/>
    </location>
</feature>
<gene>
    <name evidence="2" type="ORF">Cni_G15675</name>
</gene>
<evidence type="ECO:0000313" key="2">
    <source>
        <dbReference type="EMBL" id="WOL06940.1"/>
    </source>
</evidence>
<dbReference type="EMBL" id="CP136894">
    <property type="protein sequence ID" value="WOL06940.1"/>
    <property type="molecule type" value="Genomic_DNA"/>
</dbReference>
<evidence type="ECO:0000256" key="1">
    <source>
        <dbReference type="SAM" id="MobiDB-lite"/>
    </source>
</evidence>
<name>A0AAQ3KE86_9LILI</name>
<feature type="region of interest" description="Disordered" evidence="1">
    <location>
        <begin position="71"/>
        <end position="99"/>
    </location>
</feature>
<feature type="region of interest" description="Disordered" evidence="1">
    <location>
        <begin position="1"/>
        <end position="46"/>
    </location>
</feature>
<dbReference type="Proteomes" id="UP001327560">
    <property type="component" value="Chromosome 5"/>
</dbReference>
<dbReference type="PANTHER" id="PTHR33912">
    <property type="entry name" value="OS01G0939400 PROTEIN"/>
    <property type="match status" value="1"/>
</dbReference>
<organism evidence="2 3">
    <name type="scientific">Canna indica</name>
    <name type="common">Indian-shot</name>
    <dbReference type="NCBI Taxonomy" id="4628"/>
    <lineage>
        <taxon>Eukaryota</taxon>
        <taxon>Viridiplantae</taxon>
        <taxon>Streptophyta</taxon>
        <taxon>Embryophyta</taxon>
        <taxon>Tracheophyta</taxon>
        <taxon>Spermatophyta</taxon>
        <taxon>Magnoliopsida</taxon>
        <taxon>Liliopsida</taxon>
        <taxon>Zingiberales</taxon>
        <taxon>Cannaceae</taxon>
        <taxon>Canna</taxon>
    </lineage>
</organism>